<dbReference type="PROSITE" id="PS51257">
    <property type="entry name" value="PROKAR_LIPOPROTEIN"/>
    <property type="match status" value="1"/>
</dbReference>
<dbReference type="PANTHER" id="PTHR11614">
    <property type="entry name" value="PHOSPHOLIPASE-RELATED"/>
    <property type="match status" value="1"/>
</dbReference>
<dbReference type="InterPro" id="IPR022742">
    <property type="entry name" value="Hydrolase_4"/>
</dbReference>
<dbReference type="Pfam" id="PF12146">
    <property type="entry name" value="Hydrolase_4"/>
    <property type="match status" value="1"/>
</dbReference>
<dbReference type="InterPro" id="IPR051044">
    <property type="entry name" value="MAG_DAG_Lipase"/>
</dbReference>
<evidence type="ECO:0000313" key="4">
    <source>
        <dbReference type="Proteomes" id="UP001162030"/>
    </source>
</evidence>
<protein>
    <submittedName>
        <fullName evidence="3">Hydrolase_4 domain-containing protein</fullName>
    </submittedName>
</protein>
<proteinExistence type="predicted"/>
<dbReference type="Gene3D" id="3.40.50.1820">
    <property type="entry name" value="alpha/beta hydrolase"/>
    <property type="match status" value="1"/>
</dbReference>
<feature type="chain" id="PRO_5045273099" evidence="1">
    <location>
        <begin position="22"/>
        <end position="406"/>
    </location>
</feature>
<reference evidence="3 4" key="1">
    <citation type="submission" date="2023-03" db="EMBL/GenBank/DDBJ databases">
        <authorList>
            <person name="Pearce D."/>
        </authorList>
    </citation>
    <scope>NUCLEOTIDE SEQUENCE [LARGE SCALE GENOMIC DNA]</scope>
    <source>
        <strain evidence="3">Msz</strain>
    </source>
</reference>
<sequence length="406" mass="46002">MYHVKRALILVLSMLCGCAHQQFVTQPYPRWGQEIWLSRGDREPLLPMRVQMPPQPAAAPACLMIVHGMNEYIGRYGEIAAHFAKRFIVAGFDLYAHGLSNPTLLAADRAIAAGETSFDVGNAYLAQTGLRNLGPMRRDLDQALRQTIEICDRNAKPDLPIFIVSHSLGSLISASYLLEKTSTPDPRDRIRGIVFLGPAFAVTEVPGWRGYFQTPVVKLSFYAEEHFLRSHGEPLPLLIANQALSLVTVPVLDGLFEVLSWPGLRRVFSPTTPSWVPEYLSDSEEERARHRADGYIIRRSILRYVKGVEAEIVRFRRDMAEFATPYFLVYSVGDPITPAWGNHDFAAKTLDKHRDNQVLPLVDKVHHEHLFSAPPLRDELLGKIERWLDRRLRSLHEVAAERAKER</sequence>
<gene>
    <name evidence="3" type="ORF">MSZNOR_1446</name>
</gene>
<dbReference type="SUPFAM" id="SSF53474">
    <property type="entry name" value="alpha/beta-Hydrolases"/>
    <property type="match status" value="1"/>
</dbReference>
<dbReference type="EMBL" id="OX458333">
    <property type="protein sequence ID" value="CAI8793370.1"/>
    <property type="molecule type" value="Genomic_DNA"/>
</dbReference>
<dbReference type="Proteomes" id="UP001162030">
    <property type="component" value="Chromosome"/>
</dbReference>
<feature type="domain" description="Serine aminopeptidase S33" evidence="2">
    <location>
        <begin position="61"/>
        <end position="357"/>
    </location>
</feature>
<evidence type="ECO:0000313" key="3">
    <source>
        <dbReference type="EMBL" id="CAI8793370.1"/>
    </source>
</evidence>
<evidence type="ECO:0000259" key="2">
    <source>
        <dbReference type="Pfam" id="PF12146"/>
    </source>
</evidence>
<organism evidence="3 4">
    <name type="scientific">Methylocaldum szegediense</name>
    <dbReference type="NCBI Taxonomy" id="73780"/>
    <lineage>
        <taxon>Bacteria</taxon>
        <taxon>Pseudomonadati</taxon>
        <taxon>Pseudomonadota</taxon>
        <taxon>Gammaproteobacteria</taxon>
        <taxon>Methylococcales</taxon>
        <taxon>Methylococcaceae</taxon>
        <taxon>Methylocaldum</taxon>
    </lineage>
</organism>
<dbReference type="GO" id="GO:0016787">
    <property type="term" value="F:hydrolase activity"/>
    <property type="evidence" value="ECO:0007669"/>
    <property type="project" value="UniProtKB-KW"/>
</dbReference>
<feature type="signal peptide" evidence="1">
    <location>
        <begin position="1"/>
        <end position="21"/>
    </location>
</feature>
<name>A0ABM9HZM5_9GAMM</name>
<evidence type="ECO:0000256" key="1">
    <source>
        <dbReference type="SAM" id="SignalP"/>
    </source>
</evidence>
<keyword evidence="1" id="KW-0732">Signal</keyword>
<dbReference type="InterPro" id="IPR029058">
    <property type="entry name" value="AB_hydrolase_fold"/>
</dbReference>
<keyword evidence="3" id="KW-0378">Hydrolase</keyword>
<accession>A0ABM9HZM5</accession>
<keyword evidence="4" id="KW-1185">Reference proteome</keyword>